<protein>
    <submittedName>
        <fullName evidence="9">DUF1772-domain-containing protein</fullName>
    </submittedName>
</protein>
<dbReference type="EMBL" id="ML987200">
    <property type="protein sequence ID" value="KAF2245585.1"/>
    <property type="molecule type" value="Genomic_DNA"/>
</dbReference>
<evidence type="ECO:0000256" key="2">
    <source>
        <dbReference type="ARBA" id="ARBA00022692"/>
    </source>
</evidence>
<dbReference type="AlphaFoldDB" id="A0A6A6I4Z9"/>
<proteinExistence type="inferred from homology"/>
<dbReference type="PANTHER" id="PTHR35042">
    <property type="entry name" value="ANTHRONE OXYGENASE ENCC"/>
    <property type="match status" value="1"/>
</dbReference>
<evidence type="ECO:0000256" key="1">
    <source>
        <dbReference type="ARBA" id="ARBA00004141"/>
    </source>
</evidence>
<accession>A0A6A6I4Z9</accession>
<dbReference type="Proteomes" id="UP000800094">
    <property type="component" value="Unassembled WGS sequence"/>
</dbReference>
<organism evidence="9 10">
    <name type="scientific">Trematosphaeria pertusa</name>
    <dbReference type="NCBI Taxonomy" id="390896"/>
    <lineage>
        <taxon>Eukaryota</taxon>
        <taxon>Fungi</taxon>
        <taxon>Dikarya</taxon>
        <taxon>Ascomycota</taxon>
        <taxon>Pezizomycotina</taxon>
        <taxon>Dothideomycetes</taxon>
        <taxon>Pleosporomycetidae</taxon>
        <taxon>Pleosporales</taxon>
        <taxon>Massarineae</taxon>
        <taxon>Trematosphaeriaceae</taxon>
        <taxon>Trematosphaeria</taxon>
    </lineage>
</organism>
<dbReference type="GeneID" id="54583012"/>
<keyword evidence="6 8" id="KW-0472">Membrane</keyword>
<feature type="transmembrane region" description="Helical" evidence="8">
    <location>
        <begin position="12"/>
        <end position="36"/>
    </location>
</feature>
<evidence type="ECO:0000256" key="6">
    <source>
        <dbReference type="ARBA" id="ARBA00023136"/>
    </source>
</evidence>
<sequence length="167" mass="17918">MPPASPKPTITGTGALAVVSGSFLSGTMMSLSLLAVPVFLSTTTSPTQLLREWARMYALGHQVLPSISVATMVLYSYTAYTQRVANKRWKIFVAAGVTTVLMLPFTWFIMAPTNGRLFALEAAARMGGDGASWEAVKGLVGRWRLLHLCRSLFPLGGALLGLGGLWE</sequence>
<dbReference type="GO" id="GO:0016020">
    <property type="term" value="C:membrane"/>
    <property type="evidence" value="ECO:0007669"/>
    <property type="project" value="UniProtKB-SubCell"/>
</dbReference>
<comment type="similarity">
    <text evidence="7">Belongs to the anthrone oxygenase family.</text>
</comment>
<feature type="transmembrane region" description="Helical" evidence="8">
    <location>
        <begin position="89"/>
        <end position="110"/>
    </location>
</feature>
<reference evidence="9" key="1">
    <citation type="journal article" date="2020" name="Stud. Mycol.">
        <title>101 Dothideomycetes genomes: a test case for predicting lifestyles and emergence of pathogens.</title>
        <authorList>
            <person name="Haridas S."/>
            <person name="Albert R."/>
            <person name="Binder M."/>
            <person name="Bloem J."/>
            <person name="Labutti K."/>
            <person name="Salamov A."/>
            <person name="Andreopoulos B."/>
            <person name="Baker S."/>
            <person name="Barry K."/>
            <person name="Bills G."/>
            <person name="Bluhm B."/>
            <person name="Cannon C."/>
            <person name="Castanera R."/>
            <person name="Culley D."/>
            <person name="Daum C."/>
            <person name="Ezra D."/>
            <person name="Gonzalez J."/>
            <person name="Henrissat B."/>
            <person name="Kuo A."/>
            <person name="Liang C."/>
            <person name="Lipzen A."/>
            <person name="Lutzoni F."/>
            <person name="Magnuson J."/>
            <person name="Mondo S."/>
            <person name="Nolan M."/>
            <person name="Ohm R."/>
            <person name="Pangilinan J."/>
            <person name="Park H.-J."/>
            <person name="Ramirez L."/>
            <person name="Alfaro M."/>
            <person name="Sun H."/>
            <person name="Tritt A."/>
            <person name="Yoshinaga Y."/>
            <person name="Zwiers L.-H."/>
            <person name="Turgeon B."/>
            <person name="Goodwin S."/>
            <person name="Spatafora J."/>
            <person name="Crous P."/>
            <person name="Grigoriev I."/>
        </authorList>
    </citation>
    <scope>NUCLEOTIDE SEQUENCE</scope>
    <source>
        <strain evidence="9">CBS 122368</strain>
    </source>
</reference>
<comment type="subcellular location">
    <subcellularLocation>
        <location evidence="1">Membrane</location>
        <topology evidence="1">Multi-pass membrane protein</topology>
    </subcellularLocation>
</comment>
<evidence type="ECO:0000313" key="10">
    <source>
        <dbReference type="Proteomes" id="UP000800094"/>
    </source>
</evidence>
<evidence type="ECO:0000256" key="8">
    <source>
        <dbReference type="SAM" id="Phobius"/>
    </source>
</evidence>
<name>A0A6A6I4Z9_9PLEO</name>
<evidence type="ECO:0000256" key="7">
    <source>
        <dbReference type="ARBA" id="ARBA00034313"/>
    </source>
</evidence>
<evidence type="ECO:0000313" key="9">
    <source>
        <dbReference type="EMBL" id="KAF2245585.1"/>
    </source>
</evidence>
<evidence type="ECO:0000256" key="4">
    <source>
        <dbReference type="ARBA" id="ARBA00023002"/>
    </source>
</evidence>
<keyword evidence="5" id="KW-0503">Monooxygenase</keyword>
<feature type="transmembrane region" description="Helical" evidence="8">
    <location>
        <begin position="56"/>
        <end position="77"/>
    </location>
</feature>
<keyword evidence="4" id="KW-0560">Oxidoreductase</keyword>
<dbReference type="GO" id="GO:0004497">
    <property type="term" value="F:monooxygenase activity"/>
    <property type="evidence" value="ECO:0007669"/>
    <property type="project" value="UniProtKB-KW"/>
</dbReference>
<evidence type="ECO:0000256" key="5">
    <source>
        <dbReference type="ARBA" id="ARBA00023033"/>
    </source>
</evidence>
<dbReference type="Pfam" id="PF08592">
    <property type="entry name" value="Anthrone_oxy"/>
    <property type="match status" value="1"/>
</dbReference>
<evidence type="ECO:0000256" key="3">
    <source>
        <dbReference type="ARBA" id="ARBA00022989"/>
    </source>
</evidence>
<gene>
    <name evidence="9" type="ORF">BU26DRAFT_522002</name>
</gene>
<dbReference type="PANTHER" id="PTHR35042:SF3">
    <property type="entry name" value="ANTHRONE OXYGENASE-RELATED"/>
    <property type="match status" value="1"/>
</dbReference>
<keyword evidence="10" id="KW-1185">Reference proteome</keyword>
<dbReference type="OrthoDB" id="5954308at2759"/>
<dbReference type="InterPro" id="IPR013901">
    <property type="entry name" value="Anthrone_oxy"/>
</dbReference>
<dbReference type="RefSeq" id="XP_033680589.1">
    <property type="nucleotide sequence ID" value="XM_033829682.1"/>
</dbReference>
<keyword evidence="2 8" id="KW-0812">Transmembrane</keyword>
<keyword evidence="3 8" id="KW-1133">Transmembrane helix</keyword>